<organism evidence="1">
    <name type="scientific">Arundo donax</name>
    <name type="common">Giant reed</name>
    <name type="synonym">Donax arundinaceus</name>
    <dbReference type="NCBI Taxonomy" id="35708"/>
    <lineage>
        <taxon>Eukaryota</taxon>
        <taxon>Viridiplantae</taxon>
        <taxon>Streptophyta</taxon>
        <taxon>Embryophyta</taxon>
        <taxon>Tracheophyta</taxon>
        <taxon>Spermatophyta</taxon>
        <taxon>Magnoliopsida</taxon>
        <taxon>Liliopsida</taxon>
        <taxon>Poales</taxon>
        <taxon>Poaceae</taxon>
        <taxon>PACMAD clade</taxon>
        <taxon>Arundinoideae</taxon>
        <taxon>Arundineae</taxon>
        <taxon>Arundo</taxon>
    </lineage>
</organism>
<name>A0A0A8ZW52_ARUDO</name>
<dbReference type="AlphaFoldDB" id="A0A0A8ZW52"/>
<accession>A0A0A8ZW52</accession>
<dbReference type="EMBL" id="GBRH01254834">
    <property type="protein sequence ID" value="JAD43061.1"/>
    <property type="molecule type" value="Transcribed_RNA"/>
</dbReference>
<sequence length="31" mass="3599">MKCNVVQYKLVQRMQHGRHDANAMLSNVKQA</sequence>
<evidence type="ECO:0000313" key="1">
    <source>
        <dbReference type="EMBL" id="JAD43061.1"/>
    </source>
</evidence>
<reference evidence="1" key="1">
    <citation type="submission" date="2014-09" db="EMBL/GenBank/DDBJ databases">
        <authorList>
            <person name="Magalhaes I.L.F."/>
            <person name="Oliveira U."/>
            <person name="Santos F.R."/>
            <person name="Vidigal T.H.D.A."/>
            <person name="Brescovit A.D."/>
            <person name="Santos A.J."/>
        </authorList>
    </citation>
    <scope>NUCLEOTIDE SEQUENCE</scope>
    <source>
        <tissue evidence="1">Shoot tissue taken approximately 20 cm above the soil surface</tissue>
    </source>
</reference>
<proteinExistence type="predicted"/>
<reference evidence="1" key="2">
    <citation type="journal article" date="2015" name="Data Brief">
        <title>Shoot transcriptome of the giant reed, Arundo donax.</title>
        <authorList>
            <person name="Barrero R.A."/>
            <person name="Guerrero F.D."/>
            <person name="Moolhuijzen P."/>
            <person name="Goolsby J.A."/>
            <person name="Tidwell J."/>
            <person name="Bellgard S.E."/>
            <person name="Bellgard M.I."/>
        </authorList>
    </citation>
    <scope>NUCLEOTIDE SEQUENCE</scope>
    <source>
        <tissue evidence="1">Shoot tissue taken approximately 20 cm above the soil surface</tissue>
    </source>
</reference>
<protein>
    <submittedName>
        <fullName evidence="1">Uncharacterized protein</fullName>
    </submittedName>
</protein>